<evidence type="ECO:0000313" key="3">
    <source>
        <dbReference type="Proteomes" id="UP000290378"/>
    </source>
</evidence>
<keyword evidence="3" id="KW-1185">Reference proteome</keyword>
<evidence type="ECO:0000313" key="2">
    <source>
        <dbReference type="EMBL" id="RXI37510.1"/>
    </source>
</evidence>
<reference evidence="2 3" key="1">
    <citation type="submission" date="2017-09" db="EMBL/GenBank/DDBJ databases">
        <title>Genomics of the genus Arcobacter.</title>
        <authorList>
            <person name="Perez-Cataluna A."/>
            <person name="Figueras M.J."/>
            <person name="Salas-Masso N."/>
        </authorList>
    </citation>
    <scope>NUCLEOTIDE SEQUENCE [LARGE SCALE GENOMIC DNA]</scope>
    <source>
        <strain evidence="2 3">CECT 7834</strain>
    </source>
</reference>
<comment type="caution">
    <text evidence="2">The sequence shown here is derived from an EMBL/GenBank/DDBJ whole genome shotgun (WGS) entry which is preliminary data.</text>
</comment>
<name>A0AA94FEC0_9BACT</name>
<proteinExistence type="predicted"/>
<dbReference type="EMBL" id="NXII01000026">
    <property type="protein sequence ID" value="RXI37510.1"/>
    <property type="molecule type" value="Genomic_DNA"/>
</dbReference>
<dbReference type="Proteomes" id="UP000290378">
    <property type="component" value="Unassembled WGS sequence"/>
</dbReference>
<dbReference type="AlphaFoldDB" id="A0AA94FEC0"/>
<feature type="non-terminal residue" evidence="2">
    <location>
        <position position="1"/>
    </location>
</feature>
<organism evidence="2 3">
    <name type="scientific">Arcobacter cloacae</name>
    <dbReference type="NCBI Taxonomy" id="1054034"/>
    <lineage>
        <taxon>Bacteria</taxon>
        <taxon>Pseudomonadati</taxon>
        <taxon>Campylobacterota</taxon>
        <taxon>Epsilonproteobacteria</taxon>
        <taxon>Campylobacterales</taxon>
        <taxon>Arcobacteraceae</taxon>
        <taxon>Arcobacter</taxon>
    </lineage>
</organism>
<gene>
    <name evidence="2" type="ORF">CP963_12405</name>
</gene>
<feature type="compositionally biased region" description="Basic and acidic residues" evidence="1">
    <location>
        <begin position="44"/>
        <end position="56"/>
    </location>
</feature>
<evidence type="ECO:0000256" key="1">
    <source>
        <dbReference type="SAM" id="MobiDB-lite"/>
    </source>
</evidence>
<accession>A0AA94FEC0</accession>
<sequence length="87" mass="9799">DAVNSLDQQTQQNAMIASQTHDVAVLTDEIAKLVVSDADKKEFKGKNEVKAKKTDSKLNSNEKTNFAQKELNTNTKKISQNDEWENF</sequence>
<feature type="compositionally biased region" description="Polar residues" evidence="1">
    <location>
        <begin position="57"/>
        <end position="78"/>
    </location>
</feature>
<protein>
    <submittedName>
        <fullName evidence="2">Chemotaxis protein</fullName>
    </submittedName>
</protein>
<feature type="region of interest" description="Disordered" evidence="1">
    <location>
        <begin position="44"/>
        <end position="87"/>
    </location>
</feature>